<evidence type="ECO:0000313" key="5">
    <source>
        <dbReference type="Proteomes" id="UP000053405"/>
    </source>
</evidence>
<gene>
    <name evidence="4" type="ORF">GOHSU_40_00110</name>
</gene>
<evidence type="ECO:0000259" key="3">
    <source>
        <dbReference type="Pfam" id="PF00350"/>
    </source>
</evidence>
<dbReference type="InterPro" id="IPR027417">
    <property type="entry name" value="P-loop_NTPase"/>
</dbReference>
<accession>L7LED0</accession>
<dbReference type="PANTHER" id="PTHR43681:SF1">
    <property type="entry name" value="SARCALUMENIN"/>
    <property type="match status" value="1"/>
</dbReference>
<keyword evidence="2" id="KW-0812">Transmembrane</keyword>
<evidence type="ECO:0000256" key="2">
    <source>
        <dbReference type="SAM" id="Phobius"/>
    </source>
</evidence>
<protein>
    <recommendedName>
        <fullName evidence="3">Dynamin N-terminal domain-containing protein</fullName>
    </recommendedName>
</protein>
<feature type="compositionally biased region" description="Low complexity" evidence="1">
    <location>
        <begin position="618"/>
        <end position="631"/>
    </location>
</feature>
<sequence length="639" mass="68747">MTTPKRGDAPTPAAAAGQGKKRVNAVEYAAILLRRADREEQAARIEKIAATAPPERAVVVVGEVKRGKSSLVNSLLGQNLAKVDTMIATSAQVRYVPPSPEDPEGTAALLLPDGRRRAIEPDQVYDWVTVDGAHADARVDGLLPIGAQIHTQAQRLPGVTIVDTPGVNGLDDRHIAATVAATDGACSLLMVCDAVAPISAAELEFLNRVSAEVGTVVLALTKIDKTPGQWRTLVEENRRLLTQYAPRFANVPVVGVSNAFAAAALRSPDEAKAQARLEASGITALAEELEAVLGSPEQIVRRNTAACAAVSLGALREDLLIRKRAIVDAPRLEAEMGEERERLEQLQSTQREWGERQRQALNRLKLNAEKRLRLELTAFRDHWMNQISSRGALKIAREGQAMTGAMNTELTALIESMAAGLHSELSQFAAEWLGDARLQPTGADDAVSLLESMELRPAREYHRWKGYIDPRTIAMASTGGPIAAVLGGLLGVTGVVAGVVAVFAFPAWAALLLGPHAKRAGHQNLTSWLNENIKQAQEDLTAVIRDVYNEFEPELRLAYRDQLEESLREAKRLHEVAKEQVRTDSATREAEVAKVDTQLADIERALEMLTVFGAAKPAVPAAPSAQSEQPAGGDTAASS</sequence>
<dbReference type="AlphaFoldDB" id="L7LED0"/>
<keyword evidence="2" id="KW-0472">Membrane</keyword>
<dbReference type="Proteomes" id="UP000053405">
    <property type="component" value="Unassembled WGS sequence"/>
</dbReference>
<dbReference type="InterPro" id="IPR051943">
    <property type="entry name" value="TRAFAC_Dynamin-like_GTPase"/>
</dbReference>
<dbReference type="Gene3D" id="3.40.50.300">
    <property type="entry name" value="P-loop containing nucleotide triphosphate hydrolases"/>
    <property type="match status" value="1"/>
</dbReference>
<dbReference type="STRING" id="1121927.GOHSU_40_00110"/>
<proteinExistence type="predicted"/>
<dbReference type="eggNOG" id="COG0699">
    <property type="taxonomic scope" value="Bacteria"/>
</dbReference>
<keyword evidence="5" id="KW-1185">Reference proteome</keyword>
<comment type="caution">
    <text evidence="4">The sequence shown here is derived from an EMBL/GenBank/DDBJ whole genome shotgun (WGS) entry which is preliminary data.</text>
</comment>
<keyword evidence="2" id="KW-1133">Transmembrane helix</keyword>
<dbReference type="PANTHER" id="PTHR43681">
    <property type="entry name" value="TRANSMEMBRANE GTPASE FZO"/>
    <property type="match status" value="1"/>
</dbReference>
<evidence type="ECO:0000313" key="4">
    <source>
        <dbReference type="EMBL" id="GAC58427.1"/>
    </source>
</evidence>
<dbReference type="SUPFAM" id="SSF52540">
    <property type="entry name" value="P-loop containing nucleoside triphosphate hydrolases"/>
    <property type="match status" value="1"/>
</dbReference>
<feature type="domain" description="Dynamin N-terminal" evidence="3">
    <location>
        <begin position="58"/>
        <end position="218"/>
    </location>
</feature>
<evidence type="ECO:0000256" key="1">
    <source>
        <dbReference type="SAM" id="MobiDB-lite"/>
    </source>
</evidence>
<dbReference type="EMBL" id="BANT01000040">
    <property type="protein sequence ID" value="GAC58427.1"/>
    <property type="molecule type" value="Genomic_DNA"/>
</dbReference>
<name>L7LED0_9ACTN</name>
<feature type="region of interest" description="Disordered" evidence="1">
    <location>
        <begin position="618"/>
        <end position="639"/>
    </location>
</feature>
<reference evidence="4 5" key="1">
    <citation type="submission" date="2012-12" db="EMBL/GenBank/DDBJ databases">
        <title>Whole genome shotgun sequence of Gordonia hirsuta NBRC 16056.</title>
        <authorList>
            <person name="Isaki-Nakamura S."/>
            <person name="Hosoyama A."/>
            <person name="Tsuchikane K."/>
            <person name="Katsumata H."/>
            <person name="Baba S."/>
            <person name="Yamazaki S."/>
            <person name="Fujita N."/>
        </authorList>
    </citation>
    <scope>NUCLEOTIDE SEQUENCE [LARGE SCALE GENOMIC DNA]</scope>
    <source>
        <strain evidence="4 5">NBRC 16056</strain>
    </source>
</reference>
<organism evidence="4 5">
    <name type="scientific">Gordonia hirsuta DSM 44140 = NBRC 16056</name>
    <dbReference type="NCBI Taxonomy" id="1121927"/>
    <lineage>
        <taxon>Bacteria</taxon>
        <taxon>Bacillati</taxon>
        <taxon>Actinomycetota</taxon>
        <taxon>Actinomycetes</taxon>
        <taxon>Mycobacteriales</taxon>
        <taxon>Gordoniaceae</taxon>
        <taxon>Gordonia</taxon>
    </lineage>
</organism>
<feature type="transmembrane region" description="Helical" evidence="2">
    <location>
        <begin position="482"/>
        <end position="513"/>
    </location>
</feature>
<dbReference type="InterPro" id="IPR045063">
    <property type="entry name" value="Dynamin_N"/>
</dbReference>
<dbReference type="RefSeq" id="WP_005942529.1">
    <property type="nucleotide sequence ID" value="NZ_ATVK01000059.1"/>
</dbReference>
<dbReference type="Pfam" id="PF00350">
    <property type="entry name" value="Dynamin_N"/>
    <property type="match status" value="1"/>
</dbReference>
<dbReference type="OrthoDB" id="4746525at2"/>